<evidence type="ECO:0000313" key="2">
    <source>
        <dbReference type="Proteomes" id="UP000826709"/>
    </source>
</evidence>
<reference evidence="1" key="2">
    <citation type="submission" date="2019-03" db="EMBL/GenBank/DDBJ databases">
        <authorList>
            <person name="Chen S.-C."/>
            <person name="Wu S.-Y."/>
            <person name="Lai M.-C."/>
        </authorList>
    </citation>
    <scope>NUCLEOTIDE SEQUENCE</scope>
    <source>
        <strain evidence="1">ML15</strain>
    </source>
</reference>
<dbReference type="Proteomes" id="UP000826709">
    <property type="component" value="Chromosome"/>
</dbReference>
<gene>
    <name evidence="1" type="ORF">E2N92_01445</name>
</gene>
<dbReference type="EMBL" id="CP037968">
    <property type="protein sequence ID" value="QYZ78188.1"/>
    <property type="molecule type" value="Genomic_DNA"/>
</dbReference>
<protein>
    <submittedName>
        <fullName evidence="1">Uncharacterized protein</fullName>
    </submittedName>
</protein>
<sequence>MRQAHRNRYKSRSLKTRYGDFEKPQFREFPFETQVFGRYS</sequence>
<dbReference type="KEGG" id="mfk:E2N92_01445"/>
<name>A0A8G0ZZZ5_9EURY</name>
<reference evidence="1" key="1">
    <citation type="journal article" date="2005" name="Int. J. Syst. Evol. Microbiol.">
        <title>Methanofollis formosanus sp. nov., isolated from a fish pond.</title>
        <authorList>
            <person name="Wu S.Y."/>
            <person name="Chen S.C."/>
            <person name="Lai M.C."/>
        </authorList>
    </citation>
    <scope>NUCLEOTIDE SEQUENCE</scope>
    <source>
        <strain evidence="1">ML15</strain>
    </source>
</reference>
<organism evidence="1 2">
    <name type="scientific">Methanofollis formosanus</name>
    <dbReference type="NCBI Taxonomy" id="299308"/>
    <lineage>
        <taxon>Archaea</taxon>
        <taxon>Methanobacteriati</taxon>
        <taxon>Methanobacteriota</taxon>
        <taxon>Stenosarchaea group</taxon>
        <taxon>Methanomicrobia</taxon>
        <taxon>Methanomicrobiales</taxon>
        <taxon>Methanomicrobiaceae</taxon>
        <taxon>Methanofollis</taxon>
    </lineage>
</organism>
<keyword evidence="2" id="KW-1185">Reference proteome</keyword>
<dbReference type="AlphaFoldDB" id="A0A8G0ZZZ5"/>
<accession>A0A8G0ZZZ5</accession>
<evidence type="ECO:0000313" key="1">
    <source>
        <dbReference type="EMBL" id="QYZ78188.1"/>
    </source>
</evidence>
<proteinExistence type="predicted"/>
<dbReference type="OrthoDB" id="106034at2157"/>